<dbReference type="AlphaFoldDB" id="A0A6H5HAL8"/>
<feature type="non-terminal residue" evidence="2">
    <location>
        <position position="1"/>
    </location>
</feature>
<evidence type="ECO:0000313" key="2">
    <source>
        <dbReference type="EMBL" id="CAB0013124.1"/>
    </source>
</evidence>
<dbReference type="EMBL" id="CADCXU010026109">
    <property type="protein sequence ID" value="CAB0013124.1"/>
    <property type="molecule type" value="Genomic_DNA"/>
</dbReference>
<accession>A0A6H5HAL8</accession>
<organism evidence="2 3">
    <name type="scientific">Nesidiocoris tenuis</name>
    <dbReference type="NCBI Taxonomy" id="355587"/>
    <lineage>
        <taxon>Eukaryota</taxon>
        <taxon>Metazoa</taxon>
        <taxon>Ecdysozoa</taxon>
        <taxon>Arthropoda</taxon>
        <taxon>Hexapoda</taxon>
        <taxon>Insecta</taxon>
        <taxon>Pterygota</taxon>
        <taxon>Neoptera</taxon>
        <taxon>Paraneoptera</taxon>
        <taxon>Hemiptera</taxon>
        <taxon>Heteroptera</taxon>
        <taxon>Panheteroptera</taxon>
        <taxon>Cimicomorpha</taxon>
        <taxon>Miridae</taxon>
        <taxon>Dicyphina</taxon>
        <taxon>Nesidiocoris</taxon>
    </lineage>
</organism>
<sequence length="72" mass="8436">AKQMTSKRVLQKSSSKRTYSQTQARAVRNEYQRPPRTAPTEYATRNEVKPSESVSSNKGSWNWQKVRKNIFF</sequence>
<gene>
    <name evidence="2" type="ORF">NTEN_LOCUS17768</name>
</gene>
<name>A0A6H5HAL8_9HEMI</name>
<evidence type="ECO:0000256" key="1">
    <source>
        <dbReference type="SAM" id="MobiDB-lite"/>
    </source>
</evidence>
<reference evidence="2 3" key="1">
    <citation type="submission" date="2020-02" db="EMBL/GenBank/DDBJ databases">
        <authorList>
            <person name="Ferguson B K."/>
        </authorList>
    </citation>
    <scope>NUCLEOTIDE SEQUENCE [LARGE SCALE GENOMIC DNA]</scope>
</reference>
<feature type="region of interest" description="Disordered" evidence="1">
    <location>
        <begin position="1"/>
        <end position="60"/>
    </location>
</feature>
<dbReference type="Proteomes" id="UP000479000">
    <property type="component" value="Unassembled WGS sequence"/>
</dbReference>
<proteinExistence type="predicted"/>
<feature type="compositionally biased region" description="Polar residues" evidence="1">
    <location>
        <begin position="1"/>
        <end position="24"/>
    </location>
</feature>
<protein>
    <submittedName>
        <fullName evidence="2">Uncharacterized protein</fullName>
    </submittedName>
</protein>
<evidence type="ECO:0000313" key="3">
    <source>
        <dbReference type="Proteomes" id="UP000479000"/>
    </source>
</evidence>
<keyword evidence="3" id="KW-1185">Reference proteome</keyword>